<dbReference type="InterPro" id="IPR039422">
    <property type="entry name" value="MarR/SlyA-like"/>
</dbReference>
<protein>
    <submittedName>
        <fullName evidence="5">TyrZ transcriptional regulator YwaE</fullName>
    </submittedName>
</protein>
<feature type="domain" description="HTH marR-type" evidence="4">
    <location>
        <begin position="27"/>
        <end position="160"/>
    </location>
</feature>
<keyword evidence="2" id="KW-0238">DNA-binding</keyword>
<dbReference type="PROSITE" id="PS50995">
    <property type="entry name" value="HTH_MARR_2"/>
    <property type="match status" value="1"/>
</dbReference>
<keyword evidence="6" id="KW-1185">Reference proteome</keyword>
<evidence type="ECO:0000259" key="4">
    <source>
        <dbReference type="PROSITE" id="PS50995"/>
    </source>
</evidence>
<evidence type="ECO:0000256" key="1">
    <source>
        <dbReference type="ARBA" id="ARBA00023015"/>
    </source>
</evidence>
<sequence>MPDRHTLAETEQATRERVQHLPLDFAASHALLSLYRAANAVRGHLTNNVLRPHDLTWTGFLVLWTLWIWDSMETRDIAESVGISKGTLTGVAKTLAARDLIERIPSTEDRRLVNLKLSPTGLELMEEIYPEFNKTESRIVGDLDARQLETMTSALRTLVETSERD</sequence>
<dbReference type="Gene3D" id="1.10.10.10">
    <property type="entry name" value="Winged helix-like DNA-binding domain superfamily/Winged helix DNA-binding domain"/>
    <property type="match status" value="1"/>
</dbReference>
<evidence type="ECO:0000313" key="5">
    <source>
        <dbReference type="EMBL" id="GAA1132954.1"/>
    </source>
</evidence>
<dbReference type="InterPro" id="IPR023187">
    <property type="entry name" value="Tscrpt_reg_MarR-type_CS"/>
</dbReference>
<name>A0ABN1UCK1_9ACTN</name>
<dbReference type="RefSeq" id="WP_343906440.1">
    <property type="nucleotide sequence ID" value="NZ_BAAAJE010000002.1"/>
</dbReference>
<proteinExistence type="predicted"/>
<dbReference type="InterPro" id="IPR036388">
    <property type="entry name" value="WH-like_DNA-bd_sf"/>
</dbReference>
<evidence type="ECO:0000256" key="2">
    <source>
        <dbReference type="ARBA" id="ARBA00023125"/>
    </source>
</evidence>
<dbReference type="SMART" id="SM00347">
    <property type="entry name" value="HTH_MARR"/>
    <property type="match status" value="1"/>
</dbReference>
<dbReference type="PROSITE" id="PS01117">
    <property type="entry name" value="HTH_MARR_1"/>
    <property type="match status" value="1"/>
</dbReference>
<evidence type="ECO:0000256" key="3">
    <source>
        <dbReference type="ARBA" id="ARBA00023163"/>
    </source>
</evidence>
<dbReference type="Proteomes" id="UP001499979">
    <property type="component" value="Unassembled WGS sequence"/>
</dbReference>
<comment type="caution">
    <text evidence="5">The sequence shown here is derived from an EMBL/GenBank/DDBJ whole genome shotgun (WGS) entry which is preliminary data.</text>
</comment>
<dbReference type="InterPro" id="IPR036390">
    <property type="entry name" value="WH_DNA-bd_sf"/>
</dbReference>
<organism evidence="5 6">
    <name type="scientific">Nocardioides aquiterrae</name>
    <dbReference type="NCBI Taxonomy" id="203799"/>
    <lineage>
        <taxon>Bacteria</taxon>
        <taxon>Bacillati</taxon>
        <taxon>Actinomycetota</taxon>
        <taxon>Actinomycetes</taxon>
        <taxon>Propionibacteriales</taxon>
        <taxon>Nocardioidaceae</taxon>
        <taxon>Nocardioides</taxon>
    </lineage>
</organism>
<gene>
    <name evidence="5" type="primary">ywaE_1</name>
    <name evidence="5" type="ORF">GCM10009606_11440</name>
</gene>
<dbReference type="PANTHER" id="PTHR33164:SF89">
    <property type="entry name" value="MARR FAMILY REGULATORY PROTEIN"/>
    <property type="match status" value="1"/>
</dbReference>
<dbReference type="EMBL" id="BAAAJE010000002">
    <property type="protein sequence ID" value="GAA1132954.1"/>
    <property type="molecule type" value="Genomic_DNA"/>
</dbReference>
<evidence type="ECO:0000313" key="6">
    <source>
        <dbReference type="Proteomes" id="UP001499979"/>
    </source>
</evidence>
<keyword evidence="1" id="KW-0805">Transcription regulation</keyword>
<accession>A0ABN1UCK1</accession>
<dbReference type="Pfam" id="PF01047">
    <property type="entry name" value="MarR"/>
    <property type="match status" value="1"/>
</dbReference>
<keyword evidence="3" id="KW-0804">Transcription</keyword>
<dbReference type="PANTHER" id="PTHR33164">
    <property type="entry name" value="TRANSCRIPTIONAL REGULATOR, MARR FAMILY"/>
    <property type="match status" value="1"/>
</dbReference>
<dbReference type="SUPFAM" id="SSF46785">
    <property type="entry name" value="Winged helix' DNA-binding domain"/>
    <property type="match status" value="1"/>
</dbReference>
<reference evidence="5 6" key="1">
    <citation type="journal article" date="2019" name="Int. J. Syst. Evol. Microbiol.">
        <title>The Global Catalogue of Microorganisms (GCM) 10K type strain sequencing project: providing services to taxonomists for standard genome sequencing and annotation.</title>
        <authorList>
            <consortium name="The Broad Institute Genomics Platform"/>
            <consortium name="The Broad Institute Genome Sequencing Center for Infectious Disease"/>
            <person name="Wu L."/>
            <person name="Ma J."/>
        </authorList>
    </citation>
    <scope>NUCLEOTIDE SEQUENCE [LARGE SCALE GENOMIC DNA]</scope>
    <source>
        <strain evidence="5 6">JCM 11813</strain>
    </source>
</reference>
<dbReference type="InterPro" id="IPR000835">
    <property type="entry name" value="HTH_MarR-typ"/>
</dbReference>
<dbReference type="PRINTS" id="PR00598">
    <property type="entry name" value="HTHMARR"/>
</dbReference>